<dbReference type="GO" id="GO:0019284">
    <property type="term" value="P:L-methionine salvage from S-adenosylmethionine"/>
    <property type="evidence" value="ECO:0007669"/>
    <property type="project" value="TreeGrafter"/>
</dbReference>
<protein>
    <submittedName>
        <fullName evidence="3">Uncharacterized protein</fullName>
    </submittedName>
</protein>
<dbReference type="GO" id="GO:0008782">
    <property type="term" value="F:adenosylhomocysteine nucleosidase activity"/>
    <property type="evidence" value="ECO:0007669"/>
    <property type="project" value="TreeGrafter"/>
</dbReference>
<proteinExistence type="predicted"/>
<organism evidence="3 4">
    <name type="scientific">Methanospirillum lacunae</name>
    <dbReference type="NCBI Taxonomy" id="668570"/>
    <lineage>
        <taxon>Archaea</taxon>
        <taxon>Methanobacteriati</taxon>
        <taxon>Methanobacteriota</taxon>
        <taxon>Stenosarchaea group</taxon>
        <taxon>Methanomicrobia</taxon>
        <taxon>Methanomicrobiales</taxon>
        <taxon>Methanospirillaceae</taxon>
        <taxon>Methanospirillum</taxon>
    </lineage>
</organism>
<keyword evidence="4" id="KW-1185">Reference proteome</keyword>
<dbReference type="SUPFAM" id="SSF48452">
    <property type="entry name" value="TPR-like"/>
    <property type="match status" value="2"/>
</dbReference>
<dbReference type="Gene3D" id="3.10.50.30">
    <property type="entry name" value="Transcription elongation factor, GreA/GreB, C-terminal domain"/>
    <property type="match status" value="1"/>
</dbReference>
<feature type="domain" description="PIN" evidence="2">
    <location>
        <begin position="1117"/>
        <end position="1258"/>
    </location>
</feature>
<evidence type="ECO:0000313" key="4">
    <source>
        <dbReference type="Proteomes" id="UP000245657"/>
    </source>
</evidence>
<accession>A0A2V2NGJ9</accession>
<dbReference type="InterPro" id="IPR036953">
    <property type="entry name" value="GreA/GreB_C_sf"/>
</dbReference>
<dbReference type="InterPro" id="IPR035994">
    <property type="entry name" value="Nucleoside_phosphorylase_sf"/>
</dbReference>
<dbReference type="SMART" id="SM00028">
    <property type="entry name" value="TPR"/>
    <property type="match status" value="3"/>
</dbReference>
<sequence length="1415" mass="159590">MTLESGTGSEFIQEAVPFRYRAVILTALGLEYNAVLSYLTNPNKRTHPDGSIYETGLITLNSFEWEVILVETGAHNISAAKETERALATLNPHIVLFVGVAGGLKDVAIGDVVSSTKVYGYESGKAEVGFHPRPEVYSPNNFMAHLSRLIVREGKWVERLNLSLQQNPPKAFPGAIVAGEKVIASKESKEYKEIKDNYGDALAVEMEGLGFLQVAADHREIDALLIRGISDLIEDKSKSDASGSQEDAAKNASAFAIEILANYGVLKKSIGENLEIFTRVSTSRTQPSHFSGQTPKEIQSLSYENTQLSSPDFTDELLSTEYNAELNTIKKLLDEYNPSTALSLLNSLKERTSVRSSNEVKYRILTNEAVANIQLLNFSDGGKLLIQALQYNPNSEKALGNVAFGYLLNQNYEKALEYAHMVLQKNPLSARAYSIIIQSRIQSESIDTILLSLPQEVINTQDVAETLGHIYYNHGNFVESSKWLEIALTNAEQKEDLNIKGLLASSLLNGVKSNEKTLDGLQLSDEPRQLLMKSISLFDEVWSRISVDPNLQKLHSSWIAERGVAKRILGLIYESLKDINEAYDFDPKNPSYIHLKGLLEFEFGDFIVAESLLKQVLWDTSTPGALWIYLNSLRKQNKFDEGIKKITDFLQESRSKEQERVLYHFLIAFYIDKGKEFYSEAKSIVQSQHERNENDIANLVELVNVLQFIEENDNIELFIQKIKDLYSESIPGLQKLEIADIFLKSGHFDDATAIYESVIDPTQNTPFTQKLIDAYYLSGNHKRTLELCRSLHATYGPHLHSSKIELAIYHKIGDLVQAANVCAQYLKLHPQDYEMKLNEAIVNFRSDNTEKVLDFLKNPPLKENLAYGVGAKLAHLYYSMGMFDDAIKLAYDLRNKYYHSPDAHLDYIHLILNIEDRLPILTNPSTVEIDSAVQLIDHFGKTSQYIICDTSLKDPEKYELRMDSDLGKQLLGKSEGESISLQKTPFVENKIQITSILSKYIYAFQESTNSFNQLFPNSPGIYRIPFGTGPDGKLVSEDILNLKKMVSLNQQHTSPIFDYYKKRQLTIAAVAEGIRRDIFSVCEYLSNDSTLGIFCSSGNANERDEAIKNLNLNCKLIIDPIALYSVHSLGIGDIIVKKFGKFGITQSTLDLIHSVILSYGGQKAQGYMTLFQIEDNLGYVPTSSDQIKMARENLEKLLEWVRLNCDIIPCYPALDLKSTKKEEYNNLFGVASIDTILVASQPNNILFSDDGLLQAIAKQLFSSSCVWTQILLMDLFSSSMVTSEQLEKFSIQLILRHYFYTSVNSYLLLKAAELAQWEMKTPFIEVLECLKEGKSDIDSSTRIGIQFTELLWQKPEDIDSRNVLLVKLLHDLTVHREKSYIINSFNQSIINSEILNSQEKYEILDLIELFNDVLS</sequence>
<dbReference type="GO" id="GO:0009116">
    <property type="term" value="P:nucleoside metabolic process"/>
    <property type="evidence" value="ECO:0007669"/>
    <property type="project" value="InterPro"/>
</dbReference>
<feature type="domain" description="Nucleoside phosphorylase" evidence="1">
    <location>
        <begin position="22"/>
        <end position="260"/>
    </location>
</feature>
<name>A0A2V2NGJ9_9EURY</name>
<dbReference type="CDD" id="cd09008">
    <property type="entry name" value="MTAN"/>
    <property type="match status" value="1"/>
</dbReference>
<dbReference type="GO" id="GO:0032784">
    <property type="term" value="P:regulation of DNA-templated transcription elongation"/>
    <property type="evidence" value="ECO:0007669"/>
    <property type="project" value="InterPro"/>
</dbReference>
<dbReference type="GO" id="GO:0003677">
    <property type="term" value="F:DNA binding"/>
    <property type="evidence" value="ECO:0007669"/>
    <property type="project" value="InterPro"/>
</dbReference>
<evidence type="ECO:0000259" key="1">
    <source>
        <dbReference type="Pfam" id="PF01048"/>
    </source>
</evidence>
<dbReference type="PANTHER" id="PTHR46832">
    <property type="entry name" value="5'-METHYLTHIOADENOSINE/S-ADENOSYLHOMOCYSTEINE NUCLEOSIDASE"/>
    <property type="match status" value="1"/>
</dbReference>
<dbReference type="Pfam" id="PF01048">
    <property type="entry name" value="PNP_UDP_1"/>
    <property type="match status" value="1"/>
</dbReference>
<dbReference type="SUPFAM" id="SSF53167">
    <property type="entry name" value="Purine and uridine phosphorylases"/>
    <property type="match status" value="1"/>
</dbReference>
<dbReference type="Gene3D" id="3.40.50.1580">
    <property type="entry name" value="Nucleoside phosphorylase domain"/>
    <property type="match status" value="1"/>
</dbReference>
<comment type="caution">
    <text evidence="3">The sequence shown here is derived from an EMBL/GenBank/DDBJ whole genome shotgun (WGS) entry which is preliminary data.</text>
</comment>
<dbReference type="OrthoDB" id="148306at2157"/>
<dbReference type="RefSeq" id="WP_109967732.1">
    <property type="nucleotide sequence ID" value="NZ_CP176093.1"/>
</dbReference>
<dbReference type="PANTHER" id="PTHR46832:SF1">
    <property type="entry name" value="5'-METHYLTHIOADENOSINE_S-ADENOSYLHOMOCYSTEINE NUCLEOSIDASE"/>
    <property type="match status" value="1"/>
</dbReference>
<dbReference type="GO" id="GO:0005829">
    <property type="term" value="C:cytosol"/>
    <property type="evidence" value="ECO:0007669"/>
    <property type="project" value="TreeGrafter"/>
</dbReference>
<dbReference type="Gene3D" id="1.25.40.10">
    <property type="entry name" value="Tetratricopeptide repeat domain"/>
    <property type="match status" value="3"/>
</dbReference>
<dbReference type="GeneID" id="97549847"/>
<dbReference type="InterPro" id="IPR019734">
    <property type="entry name" value="TPR_rpt"/>
</dbReference>
<dbReference type="InterPro" id="IPR048987">
    <property type="entry name" value="PIN-TPR-GreABC"/>
</dbReference>
<dbReference type="InterPro" id="IPR000845">
    <property type="entry name" value="Nucleoside_phosphorylase_d"/>
</dbReference>
<evidence type="ECO:0000313" key="3">
    <source>
        <dbReference type="EMBL" id="PWR74453.1"/>
    </source>
</evidence>
<dbReference type="InterPro" id="IPR011990">
    <property type="entry name" value="TPR-like_helical_dom_sf"/>
</dbReference>
<gene>
    <name evidence="3" type="ORF">DK846_04725</name>
</gene>
<dbReference type="GO" id="GO:0008930">
    <property type="term" value="F:methylthioadenosine nucleosidase activity"/>
    <property type="evidence" value="ECO:0007669"/>
    <property type="project" value="TreeGrafter"/>
</dbReference>
<dbReference type="EMBL" id="QGMY01000002">
    <property type="protein sequence ID" value="PWR74453.1"/>
    <property type="molecule type" value="Genomic_DNA"/>
</dbReference>
<reference evidence="3 4" key="1">
    <citation type="submission" date="2018-05" db="EMBL/GenBank/DDBJ databases">
        <title>Draft genome of Methanospirillum lacunae Ki8-1.</title>
        <authorList>
            <person name="Dueholm M.S."/>
            <person name="Nielsen P.H."/>
            <person name="Bakmann L.F."/>
            <person name="Otzen D.E."/>
        </authorList>
    </citation>
    <scope>NUCLEOTIDE SEQUENCE [LARGE SCALE GENOMIC DNA]</scope>
    <source>
        <strain evidence="3 4">Ki8-1</strain>
    </source>
</reference>
<dbReference type="Proteomes" id="UP000245657">
    <property type="component" value="Unassembled WGS sequence"/>
</dbReference>
<evidence type="ECO:0000259" key="2">
    <source>
        <dbReference type="Pfam" id="PF20698"/>
    </source>
</evidence>
<dbReference type="Pfam" id="PF20698">
    <property type="entry name" value="PIN-TPR-GreABC"/>
    <property type="match status" value="1"/>
</dbReference>